<dbReference type="OMA" id="EFYRGRH"/>
<feature type="domain" description="J" evidence="4">
    <location>
        <begin position="42"/>
        <end position="106"/>
    </location>
</feature>
<keyword evidence="1" id="KW-0143">Chaperone</keyword>
<accession>A0A0S4JV26</accession>
<keyword evidence="3" id="KW-0812">Transmembrane</keyword>
<dbReference type="GO" id="GO:0005783">
    <property type="term" value="C:endoplasmic reticulum"/>
    <property type="evidence" value="ECO:0007669"/>
    <property type="project" value="TreeGrafter"/>
</dbReference>
<keyword evidence="6" id="KW-1185">Reference proteome</keyword>
<gene>
    <name evidence="5" type="ORF">BSAL_46455</name>
</gene>
<feature type="region of interest" description="Disordered" evidence="2">
    <location>
        <begin position="244"/>
        <end position="276"/>
    </location>
</feature>
<dbReference type="InterPro" id="IPR051948">
    <property type="entry name" value="Hsp70_co-chaperone_J-domain"/>
</dbReference>
<feature type="compositionally biased region" description="Low complexity" evidence="2">
    <location>
        <begin position="16"/>
        <end position="29"/>
    </location>
</feature>
<evidence type="ECO:0000313" key="6">
    <source>
        <dbReference type="Proteomes" id="UP000051952"/>
    </source>
</evidence>
<evidence type="ECO:0000256" key="2">
    <source>
        <dbReference type="SAM" id="MobiDB-lite"/>
    </source>
</evidence>
<dbReference type="SMART" id="SM00271">
    <property type="entry name" value="DnaJ"/>
    <property type="match status" value="1"/>
</dbReference>
<dbReference type="PRINTS" id="PR00625">
    <property type="entry name" value="JDOMAIN"/>
</dbReference>
<dbReference type="CDD" id="cd06257">
    <property type="entry name" value="DnaJ"/>
    <property type="match status" value="1"/>
</dbReference>
<dbReference type="VEuPathDB" id="TriTrypDB:BSAL_46455"/>
<evidence type="ECO:0000256" key="1">
    <source>
        <dbReference type="ARBA" id="ARBA00023186"/>
    </source>
</evidence>
<evidence type="ECO:0000256" key="3">
    <source>
        <dbReference type="SAM" id="Phobius"/>
    </source>
</evidence>
<dbReference type="PANTHER" id="PTHR44360">
    <property type="entry name" value="DNAJ HOMOLOG SUBFAMILY B MEMBER 9"/>
    <property type="match status" value="1"/>
</dbReference>
<dbReference type="GO" id="GO:0051787">
    <property type="term" value="F:misfolded protein binding"/>
    <property type="evidence" value="ECO:0007669"/>
    <property type="project" value="TreeGrafter"/>
</dbReference>
<organism evidence="5 6">
    <name type="scientific">Bodo saltans</name>
    <name type="common">Flagellated protozoan</name>
    <dbReference type="NCBI Taxonomy" id="75058"/>
    <lineage>
        <taxon>Eukaryota</taxon>
        <taxon>Discoba</taxon>
        <taxon>Euglenozoa</taxon>
        <taxon>Kinetoplastea</taxon>
        <taxon>Metakinetoplastina</taxon>
        <taxon>Eubodonida</taxon>
        <taxon>Bodonidae</taxon>
        <taxon>Bodo</taxon>
    </lineage>
</organism>
<dbReference type="OrthoDB" id="10250354at2759"/>
<dbReference type="Pfam" id="PF00226">
    <property type="entry name" value="DnaJ"/>
    <property type="match status" value="1"/>
</dbReference>
<sequence>MGATTSDADSTRRFSRLNSSSTSSSSSARFEQKRFFSGPQTDYYRVLGVKNDSSHDEIKAAYKKLALEFHPDRNTAAGAEDKFKQISEAYSVVGNKSKRKDYDSARAFGTPGFGSSQSSYNQGSSSSSSSSQTYGAGPNYGPGFGQTYSKSNPFTQHTGQQHHQQVRYEKMSTDEANKLFRDLFGGIQVDQIFREFEQSTNHRRSMQAPFQQRMRDFPAGQQAFRPFFREDSSKVFTDEFGNRTEERSFTSANGTRYTVRNTASTQDGASSNQTSDEFYRNAANQRKSQDGRASFGTASFNVKPPSRDFGSFFGAQTHGRHPMVGVAIIIGWSIVITTVVFGVFNFALAHPIFVGALMCLYFARRGRFG</sequence>
<reference evidence="6" key="1">
    <citation type="submission" date="2015-09" db="EMBL/GenBank/DDBJ databases">
        <authorList>
            <consortium name="Pathogen Informatics"/>
        </authorList>
    </citation>
    <scope>NUCLEOTIDE SEQUENCE [LARGE SCALE GENOMIC DNA]</scope>
    <source>
        <strain evidence="6">Lake Konstanz</strain>
    </source>
</reference>
<feature type="transmembrane region" description="Helical" evidence="3">
    <location>
        <begin position="330"/>
        <end position="363"/>
    </location>
</feature>
<dbReference type="GO" id="GO:0051087">
    <property type="term" value="F:protein-folding chaperone binding"/>
    <property type="evidence" value="ECO:0007669"/>
    <property type="project" value="TreeGrafter"/>
</dbReference>
<dbReference type="Proteomes" id="UP000051952">
    <property type="component" value="Unassembled WGS sequence"/>
</dbReference>
<feature type="region of interest" description="Disordered" evidence="2">
    <location>
        <begin position="108"/>
        <end position="170"/>
    </location>
</feature>
<feature type="compositionally biased region" description="Polar residues" evidence="2">
    <location>
        <begin position="249"/>
        <end position="276"/>
    </location>
</feature>
<evidence type="ECO:0000259" key="4">
    <source>
        <dbReference type="PROSITE" id="PS50076"/>
    </source>
</evidence>
<dbReference type="InterPro" id="IPR036869">
    <property type="entry name" value="J_dom_sf"/>
</dbReference>
<feature type="region of interest" description="Disordered" evidence="2">
    <location>
        <begin position="1"/>
        <end position="32"/>
    </location>
</feature>
<dbReference type="SUPFAM" id="SSF46565">
    <property type="entry name" value="Chaperone J-domain"/>
    <property type="match status" value="1"/>
</dbReference>
<name>A0A0S4JV26_BODSA</name>
<keyword evidence="3" id="KW-0472">Membrane</keyword>
<dbReference type="GO" id="GO:0036503">
    <property type="term" value="P:ERAD pathway"/>
    <property type="evidence" value="ECO:0007669"/>
    <property type="project" value="TreeGrafter"/>
</dbReference>
<protein>
    <submittedName>
        <fullName evidence="5">DNA-J chaperone, putative</fullName>
    </submittedName>
</protein>
<dbReference type="EMBL" id="CYKH01002220">
    <property type="protein sequence ID" value="CUG94092.1"/>
    <property type="molecule type" value="Genomic_DNA"/>
</dbReference>
<feature type="compositionally biased region" description="Low complexity" evidence="2">
    <location>
        <begin position="115"/>
        <end position="132"/>
    </location>
</feature>
<proteinExistence type="predicted"/>
<evidence type="ECO:0000313" key="5">
    <source>
        <dbReference type="EMBL" id="CUG94092.1"/>
    </source>
</evidence>
<dbReference type="PANTHER" id="PTHR44360:SF1">
    <property type="entry name" value="DNAJ HOMOLOG SUBFAMILY B MEMBER 9"/>
    <property type="match status" value="1"/>
</dbReference>
<dbReference type="PROSITE" id="PS50076">
    <property type="entry name" value="DNAJ_2"/>
    <property type="match status" value="1"/>
</dbReference>
<dbReference type="InterPro" id="IPR001623">
    <property type="entry name" value="DnaJ_domain"/>
</dbReference>
<dbReference type="Gene3D" id="1.10.287.110">
    <property type="entry name" value="DnaJ domain"/>
    <property type="match status" value="1"/>
</dbReference>
<keyword evidence="3" id="KW-1133">Transmembrane helix</keyword>
<dbReference type="AlphaFoldDB" id="A0A0S4JV26"/>